<gene>
    <name evidence="5" type="ORF">ASPWEDRAFT_31246</name>
</gene>
<keyword evidence="6" id="KW-1185">Reference proteome</keyword>
<evidence type="ECO:0008006" key="7">
    <source>
        <dbReference type="Google" id="ProtNLM"/>
    </source>
</evidence>
<sequence length="294" mass="33677">MLFSRMRWPLLLPFFLVDSFALSHSTSSCDVELISSELHDDESDIVRPRAVCPVGENKHDIAPSTRIISNRRVDCLDEGETIYARNEVHDDPGRTSSIPSDIKDIESLVNWQTIDLSLLSNSKINQHWRNLQILKSKVDDLQRQIEEEEHEILNILTQEDQGSQLASFTVLPSSYPQYGSTYWLGVCALVLLVGALFTFVSKFLFDSTNCLRRRVDRAARREERRTRRAYRIAARHLKWRKWWEGSSLQSMPNPSTDDTLGEVQQDQQSETGSTLPIEPNAIQTEISGFIQTLN</sequence>
<evidence type="ECO:0000256" key="4">
    <source>
        <dbReference type="SAM" id="SignalP"/>
    </source>
</evidence>
<dbReference type="Proteomes" id="UP000184383">
    <property type="component" value="Unassembled WGS sequence"/>
</dbReference>
<evidence type="ECO:0000313" key="6">
    <source>
        <dbReference type="Proteomes" id="UP000184383"/>
    </source>
</evidence>
<dbReference type="AlphaFoldDB" id="A0A1L9RBN0"/>
<name>A0A1L9RBN0_ASPWE</name>
<dbReference type="RefSeq" id="XP_040686011.1">
    <property type="nucleotide sequence ID" value="XM_040833525.1"/>
</dbReference>
<keyword evidence="3" id="KW-0472">Membrane</keyword>
<keyword evidence="3" id="KW-0812">Transmembrane</keyword>
<dbReference type="PROSITE" id="PS51257">
    <property type="entry name" value="PROKAR_LIPOPROTEIN"/>
    <property type="match status" value="1"/>
</dbReference>
<accession>A0A1L9RBN0</accession>
<feature type="transmembrane region" description="Helical" evidence="3">
    <location>
        <begin position="182"/>
        <end position="205"/>
    </location>
</feature>
<keyword evidence="1" id="KW-0175">Coiled coil</keyword>
<organism evidence="5 6">
    <name type="scientific">Aspergillus wentii DTO 134E9</name>
    <dbReference type="NCBI Taxonomy" id="1073089"/>
    <lineage>
        <taxon>Eukaryota</taxon>
        <taxon>Fungi</taxon>
        <taxon>Dikarya</taxon>
        <taxon>Ascomycota</taxon>
        <taxon>Pezizomycotina</taxon>
        <taxon>Eurotiomycetes</taxon>
        <taxon>Eurotiomycetidae</taxon>
        <taxon>Eurotiales</taxon>
        <taxon>Aspergillaceae</taxon>
        <taxon>Aspergillus</taxon>
        <taxon>Aspergillus subgen. Cremei</taxon>
    </lineage>
</organism>
<dbReference type="GeneID" id="63749373"/>
<protein>
    <recommendedName>
        <fullName evidence="7">Autophagy-related protein 27</fullName>
    </recommendedName>
</protein>
<keyword evidence="3" id="KW-1133">Transmembrane helix</keyword>
<evidence type="ECO:0000313" key="5">
    <source>
        <dbReference type="EMBL" id="OJJ32334.1"/>
    </source>
</evidence>
<feature type="compositionally biased region" description="Polar residues" evidence="2">
    <location>
        <begin position="248"/>
        <end position="274"/>
    </location>
</feature>
<evidence type="ECO:0000256" key="1">
    <source>
        <dbReference type="SAM" id="Coils"/>
    </source>
</evidence>
<feature type="coiled-coil region" evidence="1">
    <location>
        <begin position="131"/>
        <end position="158"/>
    </location>
</feature>
<evidence type="ECO:0000256" key="3">
    <source>
        <dbReference type="SAM" id="Phobius"/>
    </source>
</evidence>
<feature type="chain" id="PRO_5009887446" description="Autophagy-related protein 27" evidence="4">
    <location>
        <begin position="22"/>
        <end position="294"/>
    </location>
</feature>
<dbReference type="STRING" id="1073089.A0A1L9RBN0"/>
<feature type="region of interest" description="Disordered" evidence="2">
    <location>
        <begin position="248"/>
        <end position="277"/>
    </location>
</feature>
<dbReference type="VEuPathDB" id="FungiDB:ASPWEDRAFT_31246"/>
<dbReference type="EMBL" id="KV878215">
    <property type="protein sequence ID" value="OJJ32334.1"/>
    <property type="molecule type" value="Genomic_DNA"/>
</dbReference>
<evidence type="ECO:0000256" key="2">
    <source>
        <dbReference type="SAM" id="MobiDB-lite"/>
    </source>
</evidence>
<keyword evidence="4" id="KW-0732">Signal</keyword>
<reference evidence="6" key="1">
    <citation type="journal article" date="2017" name="Genome Biol.">
        <title>Comparative genomics reveals high biological diversity and specific adaptations in the industrially and medically important fungal genus Aspergillus.</title>
        <authorList>
            <person name="de Vries R.P."/>
            <person name="Riley R."/>
            <person name="Wiebenga A."/>
            <person name="Aguilar-Osorio G."/>
            <person name="Amillis S."/>
            <person name="Uchima C.A."/>
            <person name="Anderluh G."/>
            <person name="Asadollahi M."/>
            <person name="Askin M."/>
            <person name="Barry K."/>
            <person name="Battaglia E."/>
            <person name="Bayram O."/>
            <person name="Benocci T."/>
            <person name="Braus-Stromeyer S.A."/>
            <person name="Caldana C."/>
            <person name="Canovas D."/>
            <person name="Cerqueira G.C."/>
            <person name="Chen F."/>
            <person name="Chen W."/>
            <person name="Choi C."/>
            <person name="Clum A."/>
            <person name="Dos Santos R.A."/>
            <person name="Damasio A.R."/>
            <person name="Diallinas G."/>
            <person name="Emri T."/>
            <person name="Fekete E."/>
            <person name="Flipphi M."/>
            <person name="Freyberg S."/>
            <person name="Gallo A."/>
            <person name="Gournas C."/>
            <person name="Habgood R."/>
            <person name="Hainaut M."/>
            <person name="Harispe M.L."/>
            <person name="Henrissat B."/>
            <person name="Hilden K.S."/>
            <person name="Hope R."/>
            <person name="Hossain A."/>
            <person name="Karabika E."/>
            <person name="Karaffa L."/>
            <person name="Karanyi Z."/>
            <person name="Krasevec N."/>
            <person name="Kuo A."/>
            <person name="Kusch H."/>
            <person name="LaButti K."/>
            <person name="Lagendijk E.L."/>
            <person name="Lapidus A."/>
            <person name="Levasseur A."/>
            <person name="Lindquist E."/>
            <person name="Lipzen A."/>
            <person name="Logrieco A.F."/>
            <person name="MacCabe A."/>
            <person name="Maekelae M.R."/>
            <person name="Malavazi I."/>
            <person name="Melin P."/>
            <person name="Meyer V."/>
            <person name="Mielnichuk N."/>
            <person name="Miskei M."/>
            <person name="Molnar A.P."/>
            <person name="Mule G."/>
            <person name="Ngan C.Y."/>
            <person name="Orejas M."/>
            <person name="Orosz E."/>
            <person name="Ouedraogo J.P."/>
            <person name="Overkamp K.M."/>
            <person name="Park H.-S."/>
            <person name="Perrone G."/>
            <person name="Piumi F."/>
            <person name="Punt P.J."/>
            <person name="Ram A.F."/>
            <person name="Ramon A."/>
            <person name="Rauscher S."/>
            <person name="Record E."/>
            <person name="Riano-Pachon D.M."/>
            <person name="Robert V."/>
            <person name="Roehrig J."/>
            <person name="Ruller R."/>
            <person name="Salamov A."/>
            <person name="Salih N.S."/>
            <person name="Samson R.A."/>
            <person name="Sandor E."/>
            <person name="Sanguinetti M."/>
            <person name="Schuetze T."/>
            <person name="Sepcic K."/>
            <person name="Shelest E."/>
            <person name="Sherlock G."/>
            <person name="Sophianopoulou V."/>
            <person name="Squina F.M."/>
            <person name="Sun H."/>
            <person name="Susca A."/>
            <person name="Todd R.B."/>
            <person name="Tsang A."/>
            <person name="Unkles S.E."/>
            <person name="van de Wiele N."/>
            <person name="van Rossen-Uffink D."/>
            <person name="Oliveira J.V."/>
            <person name="Vesth T.C."/>
            <person name="Visser J."/>
            <person name="Yu J.-H."/>
            <person name="Zhou M."/>
            <person name="Andersen M.R."/>
            <person name="Archer D.B."/>
            <person name="Baker S.E."/>
            <person name="Benoit I."/>
            <person name="Brakhage A.A."/>
            <person name="Braus G.H."/>
            <person name="Fischer R."/>
            <person name="Frisvad J.C."/>
            <person name="Goldman G.H."/>
            <person name="Houbraken J."/>
            <person name="Oakley B."/>
            <person name="Pocsi I."/>
            <person name="Scazzocchio C."/>
            <person name="Seiboth B."/>
            <person name="vanKuyk P.A."/>
            <person name="Wortman J."/>
            <person name="Dyer P.S."/>
            <person name="Grigoriev I.V."/>
        </authorList>
    </citation>
    <scope>NUCLEOTIDE SEQUENCE [LARGE SCALE GENOMIC DNA]</scope>
    <source>
        <strain evidence="6">DTO 134E9</strain>
    </source>
</reference>
<proteinExistence type="predicted"/>
<feature type="signal peptide" evidence="4">
    <location>
        <begin position="1"/>
        <end position="21"/>
    </location>
</feature>